<dbReference type="AlphaFoldDB" id="A0A9D1S5C6"/>
<evidence type="ECO:0000313" key="1">
    <source>
        <dbReference type="EMBL" id="HIU47555.1"/>
    </source>
</evidence>
<reference evidence="1" key="1">
    <citation type="submission" date="2020-10" db="EMBL/GenBank/DDBJ databases">
        <authorList>
            <person name="Gilroy R."/>
        </authorList>
    </citation>
    <scope>NUCLEOTIDE SEQUENCE</scope>
    <source>
        <strain evidence="1">ChiSxjej2B14-8506</strain>
    </source>
</reference>
<comment type="caution">
    <text evidence="1">The sequence shown here is derived from an EMBL/GenBank/DDBJ whole genome shotgun (WGS) entry which is preliminary data.</text>
</comment>
<proteinExistence type="predicted"/>
<dbReference type="EMBL" id="DVNK01000059">
    <property type="protein sequence ID" value="HIU47555.1"/>
    <property type="molecule type" value="Genomic_DNA"/>
</dbReference>
<accession>A0A9D1S5C6</accession>
<sequence>MTFLSGLAALLAILLMVFGVNLSGLDGAPTPTSQPTASIGPESSMMAEETTPVPQATYEAPAPTGAAVVTDSWLDEDAARADAQSLLTALYGGMMGESYTAPAFVVDNMDTHLAARWVDYMSARMALSDEVRLVSFNRPGVVPTLSGMQAVTGQASEQLRVTTVCQLSLNTAAGSEYSKQLTLALTYEHAADGTQSVVAIDIEGDADYDALRQAASGCTTIAEMDAAVDAAIAALG</sequence>
<name>A0A9D1S5C6_9FIRM</name>
<dbReference type="Proteomes" id="UP000824123">
    <property type="component" value="Unassembled WGS sequence"/>
</dbReference>
<protein>
    <submittedName>
        <fullName evidence="1">Uncharacterized protein</fullName>
    </submittedName>
</protein>
<gene>
    <name evidence="1" type="ORF">IAC59_09930</name>
</gene>
<organism evidence="1 2">
    <name type="scientific">Candidatus Fimadaptatus faecigallinarum</name>
    <dbReference type="NCBI Taxonomy" id="2840814"/>
    <lineage>
        <taxon>Bacteria</taxon>
        <taxon>Bacillati</taxon>
        <taxon>Bacillota</taxon>
        <taxon>Clostridia</taxon>
        <taxon>Eubacteriales</taxon>
        <taxon>Candidatus Fimadaptatus</taxon>
    </lineage>
</organism>
<evidence type="ECO:0000313" key="2">
    <source>
        <dbReference type="Proteomes" id="UP000824123"/>
    </source>
</evidence>
<reference evidence="1" key="2">
    <citation type="journal article" date="2021" name="PeerJ">
        <title>Extensive microbial diversity within the chicken gut microbiome revealed by metagenomics and culture.</title>
        <authorList>
            <person name="Gilroy R."/>
            <person name="Ravi A."/>
            <person name="Getino M."/>
            <person name="Pursley I."/>
            <person name="Horton D.L."/>
            <person name="Alikhan N.F."/>
            <person name="Baker D."/>
            <person name="Gharbi K."/>
            <person name="Hall N."/>
            <person name="Watson M."/>
            <person name="Adriaenssens E.M."/>
            <person name="Foster-Nyarko E."/>
            <person name="Jarju S."/>
            <person name="Secka A."/>
            <person name="Antonio M."/>
            <person name="Oren A."/>
            <person name="Chaudhuri R.R."/>
            <person name="La Ragione R."/>
            <person name="Hildebrand F."/>
            <person name="Pallen M.J."/>
        </authorList>
    </citation>
    <scope>NUCLEOTIDE SEQUENCE</scope>
    <source>
        <strain evidence="1">ChiSxjej2B14-8506</strain>
    </source>
</reference>